<dbReference type="InterPro" id="IPR013324">
    <property type="entry name" value="RNA_pol_sigma_r3/r4-like"/>
</dbReference>
<dbReference type="PANTHER" id="PTHR30603:SF47">
    <property type="entry name" value="RNA POLYMERASE SIGMA FACTOR SIGD, CHLOROPLASTIC"/>
    <property type="match status" value="1"/>
</dbReference>
<dbReference type="Proteomes" id="UP000178911">
    <property type="component" value="Unassembled WGS sequence"/>
</dbReference>
<dbReference type="InterPro" id="IPR038087">
    <property type="entry name" value="RNAP_delta_N_dom_sf"/>
</dbReference>
<name>A0A1F8GJK1_9BACT</name>
<dbReference type="InterPro" id="IPR007759">
    <property type="entry name" value="Asxl_HARE-HTH"/>
</dbReference>
<dbReference type="InterPro" id="IPR050239">
    <property type="entry name" value="Sigma-70_RNA_pol_init_factors"/>
</dbReference>
<evidence type="ECO:0000313" key="3">
    <source>
        <dbReference type="EMBL" id="OGN24599.1"/>
    </source>
</evidence>
<keyword evidence="1" id="KW-0804">Transcription</keyword>
<dbReference type="Gene3D" id="1.10.10.1250">
    <property type="entry name" value="RNA polymerase, subunit delta, N-terminal domain"/>
    <property type="match status" value="1"/>
</dbReference>
<comment type="caution">
    <text evidence="3">The sequence shown here is derived from an EMBL/GenBank/DDBJ whole genome shotgun (WGS) entry which is preliminary data.</text>
</comment>
<evidence type="ECO:0000259" key="2">
    <source>
        <dbReference type="PROSITE" id="PS51913"/>
    </source>
</evidence>
<dbReference type="Pfam" id="PF04545">
    <property type="entry name" value="Sigma70_r4"/>
    <property type="match status" value="1"/>
</dbReference>
<dbReference type="Gene3D" id="1.10.10.10">
    <property type="entry name" value="Winged helix-like DNA-binding domain superfamily/Winged helix DNA-binding domain"/>
    <property type="match status" value="1"/>
</dbReference>
<protein>
    <recommendedName>
        <fullName evidence="2">HTH HARE-type domain-containing protein</fullName>
    </recommendedName>
</protein>
<proteinExistence type="predicted"/>
<dbReference type="PRINTS" id="PR00046">
    <property type="entry name" value="SIGMA70FCT"/>
</dbReference>
<dbReference type="InterPro" id="IPR036388">
    <property type="entry name" value="WH-like_DNA-bd_sf"/>
</dbReference>
<dbReference type="SUPFAM" id="SSF88659">
    <property type="entry name" value="Sigma3 and sigma4 domains of RNA polymerase sigma factors"/>
    <property type="match status" value="1"/>
</dbReference>
<reference evidence="3 4" key="1">
    <citation type="journal article" date="2016" name="Nat. Commun.">
        <title>Thousands of microbial genomes shed light on interconnected biogeochemical processes in an aquifer system.</title>
        <authorList>
            <person name="Anantharaman K."/>
            <person name="Brown C.T."/>
            <person name="Hug L.A."/>
            <person name="Sharon I."/>
            <person name="Castelle C.J."/>
            <person name="Probst A.J."/>
            <person name="Thomas B.C."/>
            <person name="Singh A."/>
            <person name="Wilkins M.J."/>
            <person name="Karaoz U."/>
            <person name="Brodie E.L."/>
            <person name="Williams K.H."/>
            <person name="Hubbard S.S."/>
            <person name="Banfield J.F."/>
        </authorList>
    </citation>
    <scope>NUCLEOTIDE SEQUENCE [LARGE SCALE GENOMIC DNA]</scope>
</reference>
<evidence type="ECO:0000313" key="4">
    <source>
        <dbReference type="Proteomes" id="UP000178911"/>
    </source>
</evidence>
<accession>A0A1F8GJK1</accession>
<dbReference type="AlphaFoldDB" id="A0A1F8GJK1"/>
<dbReference type="InterPro" id="IPR000943">
    <property type="entry name" value="RNA_pol_sigma70"/>
</dbReference>
<dbReference type="PROSITE" id="PS51913">
    <property type="entry name" value="HTH_HARE"/>
    <property type="match status" value="1"/>
</dbReference>
<sequence>MPTSKDIQKTVASLLKEVTPRNKDIISRRFGLKNGNKETLESIGRSYGITRERVRQIEEFTLKQLSKLSVGNSDVAGCVNWARNLVDSKGGVVKEKDLFKSFSGQEADSSTNSSLLFVLSVGNSLVRSPEDDEFYTFWSPDNQKANSFKSTTVALIKALEKNGSVILADEFDSFAKKNSVDNPETCLSVSKSVNQNIFGQVGLVSWPEVKPRGVKDKAYLVLKRTNSPKHFGEIARLINDAGFSNKRANLQTVHNELIKDPRFVLVGRGMYALSEWGYSAGTVKDVLVDILKRAQKPIPKASLIAKVKDMRMVKENTILLNLQDSKTFSKKEDGTYVLRKA</sequence>
<dbReference type="EMBL" id="MGKJ01000010">
    <property type="protein sequence ID" value="OGN24599.1"/>
    <property type="molecule type" value="Genomic_DNA"/>
</dbReference>
<evidence type="ECO:0000256" key="1">
    <source>
        <dbReference type="ARBA" id="ARBA00023163"/>
    </source>
</evidence>
<gene>
    <name evidence="3" type="ORF">A3A13_00785</name>
</gene>
<organism evidence="3 4">
    <name type="scientific">Candidatus Yanofskybacteria bacterium RIFCSPLOWO2_01_FULL_43_22</name>
    <dbReference type="NCBI Taxonomy" id="1802695"/>
    <lineage>
        <taxon>Bacteria</taxon>
        <taxon>Candidatus Yanofskyibacteriota</taxon>
    </lineage>
</organism>
<dbReference type="GO" id="GO:0003700">
    <property type="term" value="F:DNA-binding transcription factor activity"/>
    <property type="evidence" value="ECO:0007669"/>
    <property type="project" value="InterPro"/>
</dbReference>
<dbReference type="GO" id="GO:0006352">
    <property type="term" value="P:DNA-templated transcription initiation"/>
    <property type="evidence" value="ECO:0007669"/>
    <property type="project" value="InterPro"/>
</dbReference>
<dbReference type="PANTHER" id="PTHR30603">
    <property type="entry name" value="RNA POLYMERASE SIGMA FACTOR RPO"/>
    <property type="match status" value="1"/>
</dbReference>
<dbReference type="STRING" id="1802695.A3A13_00785"/>
<feature type="domain" description="HTH HARE-type" evidence="2">
    <location>
        <begin position="212"/>
        <end position="276"/>
    </location>
</feature>
<dbReference type="InterPro" id="IPR007630">
    <property type="entry name" value="RNA_pol_sigma70_r4"/>
</dbReference>